<evidence type="ECO:0000256" key="1">
    <source>
        <dbReference type="SAM" id="MobiDB-lite"/>
    </source>
</evidence>
<evidence type="ECO:0000313" key="3">
    <source>
        <dbReference type="Proteomes" id="UP001470230"/>
    </source>
</evidence>
<reference evidence="2 3" key="1">
    <citation type="submission" date="2024-04" db="EMBL/GenBank/DDBJ databases">
        <title>Tritrichomonas musculus Genome.</title>
        <authorList>
            <person name="Alves-Ferreira E."/>
            <person name="Grigg M."/>
            <person name="Lorenzi H."/>
            <person name="Galac M."/>
        </authorList>
    </citation>
    <scope>NUCLEOTIDE SEQUENCE [LARGE SCALE GENOMIC DNA]</scope>
    <source>
        <strain evidence="2 3">EAF2021</strain>
    </source>
</reference>
<dbReference type="EMBL" id="JAPFFF010000008">
    <property type="protein sequence ID" value="KAK8883770.1"/>
    <property type="molecule type" value="Genomic_DNA"/>
</dbReference>
<accession>A0ABR2JY28</accession>
<sequence>MNADINNEENLPPAEPNSNQNSGNESTEKVLANSDNNNSTKEEEDIKEVPQDSELIEKIVNEANENKTNPNYIPKSANQAEFSLEKNDPRLKMTIKDGSCQFYSFLYVIFRDPSLKQKFMPKVLKSDNSYFINTKIEGEKIVFRIPLSTIADEKQKNWGNLFRCDEEYVTALGVFLHALLFMKCGFIDRLAFQPFFGTDAFFDQPIRNVGFGFTLILGNDKNEKIENSNHNENENENENSNHNENENENSNHNENENENSNHNPSENSNHNENENENSNHNPSKSSNLNSNENSTCNPSEEGGSNLDVGVNGDANHNLNESEVAVKDEAGVIGGGVVRSDVSESVSDSKILLKSETNEIELYEDGSLFIKETNERLFGHYIISISIFPQNFKFGHCLFIFFNQEEKQWKLYNSCSHDSFGEYGEMPLDKLTKTFFNGSCIVIGVPNDALEINSRLL</sequence>
<keyword evidence="3" id="KW-1185">Reference proteome</keyword>
<feature type="compositionally biased region" description="Low complexity" evidence="1">
    <location>
        <begin position="8"/>
        <end position="19"/>
    </location>
</feature>
<organism evidence="2 3">
    <name type="scientific">Tritrichomonas musculus</name>
    <dbReference type="NCBI Taxonomy" id="1915356"/>
    <lineage>
        <taxon>Eukaryota</taxon>
        <taxon>Metamonada</taxon>
        <taxon>Parabasalia</taxon>
        <taxon>Tritrichomonadida</taxon>
        <taxon>Tritrichomonadidae</taxon>
        <taxon>Tritrichomonas</taxon>
    </lineage>
</organism>
<gene>
    <name evidence="2" type="ORF">M9Y10_042869</name>
</gene>
<name>A0ABR2JY28_9EUKA</name>
<feature type="region of interest" description="Disordered" evidence="1">
    <location>
        <begin position="224"/>
        <end position="315"/>
    </location>
</feature>
<comment type="caution">
    <text evidence="2">The sequence shown here is derived from an EMBL/GenBank/DDBJ whole genome shotgun (WGS) entry which is preliminary data.</text>
</comment>
<feature type="compositionally biased region" description="Low complexity" evidence="1">
    <location>
        <begin position="256"/>
        <end position="294"/>
    </location>
</feature>
<evidence type="ECO:0000313" key="2">
    <source>
        <dbReference type="EMBL" id="KAK8883770.1"/>
    </source>
</evidence>
<protein>
    <submittedName>
        <fullName evidence="2">Uncharacterized protein</fullName>
    </submittedName>
</protein>
<dbReference type="Proteomes" id="UP001470230">
    <property type="component" value="Unassembled WGS sequence"/>
</dbReference>
<proteinExistence type="predicted"/>
<feature type="compositionally biased region" description="Basic and acidic residues" evidence="1">
    <location>
        <begin position="224"/>
        <end position="255"/>
    </location>
</feature>
<feature type="region of interest" description="Disordered" evidence="1">
    <location>
        <begin position="1"/>
        <end position="53"/>
    </location>
</feature>